<feature type="compositionally biased region" description="Low complexity" evidence="1">
    <location>
        <begin position="67"/>
        <end position="78"/>
    </location>
</feature>
<reference evidence="2 3" key="1">
    <citation type="submission" date="2019-03" db="EMBL/GenBank/DDBJ databases">
        <title>First draft genome of Liparis tanakae, snailfish: a comprehensive survey of snailfish specific genes.</title>
        <authorList>
            <person name="Kim W."/>
            <person name="Song I."/>
            <person name="Jeong J.-H."/>
            <person name="Kim D."/>
            <person name="Kim S."/>
            <person name="Ryu S."/>
            <person name="Song J.Y."/>
            <person name="Lee S.K."/>
        </authorList>
    </citation>
    <scope>NUCLEOTIDE SEQUENCE [LARGE SCALE GENOMIC DNA]</scope>
    <source>
        <tissue evidence="2">Muscle</tissue>
    </source>
</reference>
<dbReference type="EMBL" id="SRLO01000221">
    <property type="protein sequence ID" value="TNN66312.1"/>
    <property type="molecule type" value="Genomic_DNA"/>
</dbReference>
<evidence type="ECO:0000256" key="1">
    <source>
        <dbReference type="SAM" id="MobiDB-lite"/>
    </source>
</evidence>
<organism evidence="2 3">
    <name type="scientific">Liparis tanakae</name>
    <name type="common">Tanaka's snailfish</name>
    <dbReference type="NCBI Taxonomy" id="230148"/>
    <lineage>
        <taxon>Eukaryota</taxon>
        <taxon>Metazoa</taxon>
        <taxon>Chordata</taxon>
        <taxon>Craniata</taxon>
        <taxon>Vertebrata</taxon>
        <taxon>Euteleostomi</taxon>
        <taxon>Actinopterygii</taxon>
        <taxon>Neopterygii</taxon>
        <taxon>Teleostei</taxon>
        <taxon>Neoteleostei</taxon>
        <taxon>Acanthomorphata</taxon>
        <taxon>Eupercaria</taxon>
        <taxon>Perciformes</taxon>
        <taxon>Cottioidei</taxon>
        <taxon>Cottales</taxon>
        <taxon>Liparidae</taxon>
        <taxon>Liparis</taxon>
    </lineage>
</organism>
<evidence type="ECO:0000313" key="2">
    <source>
        <dbReference type="EMBL" id="TNN66312.1"/>
    </source>
</evidence>
<gene>
    <name evidence="2" type="ORF">EYF80_023448</name>
</gene>
<feature type="compositionally biased region" description="Polar residues" evidence="1">
    <location>
        <begin position="1"/>
        <end position="19"/>
    </location>
</feature>
<feature type="compositionally biased region" description="Basic and acidic residues" evidence="1">
    <location>
        <begin position="80"/>
        <end position="92"/>
    </location>
</feature>
<keyword evidence="3" id="KW-1185">Reference proteome</keyword>
<dbReference type="Proteomes" id="UP000314294">
    <property type="component" value="Unassembled WGS sequence"/>
</dbReference>
<protein>
    <submittedName>
        <fullName evidence="2">Uncharacterized protein</fullName>
    </submittedName>
</protein>
<proteinExistence type="predicted"/>
<sequence length="158" mass="17257">MRSQSPVSTSRSPQKTSCDTMHPEVFTATPWFTFYSGKEKGKKDSQLLAGTIFTNLLRRLRGERRSWSGSAGSTAPPSSRRHDEEEFQRETLSHPPPPLEGQPMATLFTELLDPVLRCGPRGSAACAAVPEGGWVETCITPAVLNLPCDFSAEFSKGS</sequence>
<evidence type="ECO:0000313" key="3">
    <source>
        <dbReference type="Proteomes" id="UP000314294"/>
    </source>
</evidence>
<dbReference type="AlphaFoldDB" id="A0A4Z2HNI5"/>
<feature type="region of interest" description="Disordered" evidence="1">
    <location>
        <begin position="1"/>
        <end position="22"/>
    </location>
</feature>
<accession>A0A4Z2HNI5</accession>
<name>A0A4Z2HNI5_9TELE</name>
<feature type="region of interest" description="Disordered" evidence="1">
    <location>
        <begin position="64"/>
        <end position="100"/>
    </location>
</feature>
<comment type="caution">
    <text evidence="2">The sequence shown here is derived from an EMBL/GenBank/DDBJ whole genome shotgun (WGS) entry which is preliminary data.</text>
</comment>